<evidence type="ECO:0000256" key="1">
    <source>
        <dbReference type="SAM" id="MobiDB-lite"/>
    </source>
</evidence>
<dbReference type="Proteomes" id="UP001054821">
    <property type="component" value="Chromosome 2"/>
</dbReference>
<dbReference type="AlphaFoldDB" id="A0AAD4WFY5"/>
<feature type="region of interest" description="Disordered" evidence="1">
    <location>
        <begin position="28"/>
        <end position="49"/>
    </location>
</feature>
<proteinExistence type="predicted"/>
<gene>
    <name evidence="2" type="ORF">L3X38_009512</name>
</gene>
<evidence type="ECO:0000313" key="3">
    <source>
        <dbReference type="Proteomes" id="UP001054821"/>
    </source>
</evidence>
<sequence>MEWCGAILCASPPSSRTKPPSWRLHLSAHHSSSQLHRTQPSSSHYLRPTPGASTTISSFASALDVRSCVHLQRNHSPCAFGLHPNLSSRFTKSSRP</sequence>
<keyword evidence="3" id="KW-1185">Reference proteome</keyword>
<reference evidence="2 3" key="1">
    <citation type="journal article" date="2022" name="G3 (Bethesda)">
        <title>Whole-genome sequence and methylome profiling of the almond [Prunus dulcis (Mill.) D.A. Webb] cultivar 'Nonpareil'.</title>
        <authorList>
            <person name="D'Amico-Willman K.M."/>
            <person name="Ouma W.Z."/>
            <person name="Meulia T."/>
            <person name="Sideli G.M."/>
            <person name="Gradziel T.M."/>
            <person name="Fresnedo-Ramirez J."/>
        </authorList>
    </citation>
    <scope>NUCLEOTIDE SEQUENCE [LARGE SCALE GENOMIC DNA]</scope>
    <source>
        <strain evidence="2">Clone GOH B32 T37-40</strain>
    </source>
</reference>
<comment type="caution">
    <text evidence="2">The sequence shown here is derived from an EMBL/GenBank/DDBJ whole genome shotgun (WGS) entry which is preliminary data.</text>
</comment>
<protein>
    <submittedName>
        <fullName evidence="2">Uncharacterized protein</fullName>
    </submittedName>
</protein>
<name>A0AAD4WFY5_PRUDU</name>
<accession>A0AAD4WFY5</accession>
<dbReference type="EMBL" id="JAJFAZ020000002">
    <property type="protein sequence ID" value="KAI5341637.1"/>
    <property type="molecule type" value="Genomic_DNA"/>
</dbReference>
<evidence type="ECO:0000313" key="2">
    <source>
        <dbReference type="EMBL" id="KAI5341637.1"/>
    </source>
</evidence>
<organism evidence="2 3">
    <name type="scientific">Prunus dulcis</name>
    <name type="common">Almond</name>
    <name type="synonym">Amygdalus dulcis</name>
    <dbReference type="NCBI Taxonomy" id="3755"/>
    <lineage>
        <taxon>Eukaryota</taxon>
        <taxon>Viridiplantae</taxon>
        <taxon>Streptophyta</taxon>
        <taxon>Embryophyta</taxon>
        <taxon>Tracheophyta</taxon>
        <taxon>Spermatophyta</taxon>
        <taxon>Magnoliopsida</taxon>
        <taxon>eudicotyledons</taxon>
        <taxon>Gunneridae</taxon>
        <taxon>Pentapetalae</taxon>
        <taxon>rosids</taxon>
        <taxon>fabids</taxon>
        <taxon>Rosales</taxon>
        <taxon>Rosaceae</taxon>
        <taxon>Amygdaloideae</taxon>
        <taxon>Amygdaleae</taxon>
        <taxon>Prunus</taxon>
    </lineage>
</organism>